<evidence type="ECO:0000313" key="14">
    <source>
        <dbReference type="EMBL" id="NIY47840.1"/>
    </source>
</evidence>
<dbReference type="Gene3D" id="2.60.40.3110">
    <property type="match status" value="1"/>
</dbReference>
<reference evidence="14 15" key="1">
    <citation type="journal article" date="2020" name="Microorganisms">
        <title>Polyphasic Characterisation of Cedecea colo sp. nov., a New Enteric Bacterium Isolated from the Koala Hindgut.</title>
        <authorList>
            <person name="Boath J.M."/>
            <person name="Dakhal S."/>
            <person name="Van T.T.H."/>
            <person name="Moore R.J."/>
            <person name="Dekiwadia C."/>
            <person name="Macreadie I.G."/>
        </authorList>
    </citation>
    <scope>NUCLEOTIDE SEQUENCE [LARGE SCALE GENOMIC DNA]</scope>
    <source>
        <strain evidence="14 15">ZA</strain>
    </source>
</reference>
<dbReference type="RefSeq" id="WP_167610475.1">
    <property type="nucleotide sequence ID" value="NZ_SOYS01000003.1"/>
</dbReference>
<dbReference type="PANTHER" id="PTHR30451:SF21">
    <property type="entry name" value="FIMBRIAL USHER DOMAIN-CONTAINING PROTEIN YDET-RELATED"/>
    <property type="match status" value="1"/>
</dbReference>
<protein>
    <submittedName>
        <fullName evidence="14">Fimbrial biogenesis outer membrane usher protein</fullName>
    </submittedName>
</protein>
<dbReference type="Gene3D" id="2.60.40.2610">
    <property type="entry name" value="Outer membrane usher protein FimD, plug domain"/>
    <property type="match status" value="1"/>
</dbReference>
<sequence>MKKIGYFSHANRKRGLRLLKYFTILSFFFSESAAAKSFFNPAFLKNSDEQNKVSDLSYFDAGLLQMPGIYRVDLWLNGKSFETVDIEFKAEKQRDNDELKLVPCFSLEKVLSLGLKESYIKQPTALTEEQKRCNILSFIPDASAQYDIELQRLDVSIPQAALVHKNSSFVSPEAFNQGVSAFLLNYKFLGSHTAYDQSSAQQESYNLNLRPGINLGPWRLRHYSNWSKTAGRDGHNESWDNIYTYLQRDIIPLRSFLLIGQGSSTGDIFDSVGFSGAQLASEEMMAPENATGYAPVVRGIAKSNAKVIIMQNGYQIYESYVSPGAFEITDLYQTGSNGDLKVIVKESDGSEQQFIVPYASLPVLRREGSLKYSLTSGLYRTYDKHIDKTPFSQLSASYGLPFNSTLYGGTQLASKYQAIATGIGKNMGWIGAVSADVTQAWSKQQGDKKTDGRSYRIRYSKNVTQTGTNFAIAGYRYSTSGFYTMSDVLNSYRDDKQRHESYRVRNRTEMNLSQNIGDRLGNLSLGGMIEDYWDNHRRNKTISASYSNSWQGISYSMGYSYVKTIQNSGRAKSSENDQLFSLMVSVPFDRWMKSNSSVHGFYNMNTARPGETNHMAGLTGSTLEHNNLNWSVQQGYGTQSKASGNVDLDYQGTYGELMTSYGYNKHSRRVSYGISGGAVIHENGLTLSQPLGESIALVETPAAKGTSVMNHAGVRADFRGYTVVPYVTPYRLNDIVLNSETLPDNVELESNTVTVVPTRGAVVRSVFNGKVGIKGFIRLIDKSGKALPFGTTVTLVEEQPASSNFIGEDGRVYLTGLKDNGSLLAKWGNEHDKQCKAAYDFSNIPAPSTGIRQIQARCL</sequence>
<feature type="domain" description="PapC-like C-terminal" evidence="12">
    <location>
        <begin position="777"/>
        <end position="842"/>
    </location>
</feature>
<feature type="chain" id="PRO_5045224612" evidence="11">
    <location>
        <begin position="36"/>
        <end position="859"/>
    </location>
</feature>
<dbReference type="Pfam" id="PF13954">
    <property type="entry name" value="PapC_N"/>
    <property type="match status" value="1"/>
</dbReference>
<evidence type="ECO:0000313" key="15">
    <source>
        <dbReference type="Proteomes" id="UP000697927"/>
    </source>
</evidence>
<keyword evidence="4" id="KW-1134">Transmembrane beta strand</keyword>
<dbReference type="InterPro" id="IPR018030">
    <property type="entry name" value="Fimbrial_membr_usher_CS"/>
</dbReference>
<evidence type="ECO:0000256" key="5">
    <source>
        <dbReference type="ARBA" id="ARBA00022558"/>
    </source>
</evidence>
<dbReference type="Gene3D" id="2.60.40.2070">
    <property type="match status" value="1"/>
</dbReference>
<evidence type="ECO:0000256" key="2">
    <source>
        <dbReference type="ARBA" id="ARBA00008064"/>
    </source>
</evidence>
<dbReference type="Proteomes" id="UP000697927">
    <property type="component" value="Unassembled WGS sequence"/>
</dbReference>
<dbReference type="InterPro" id="IPR025885">
    <property type="entry name" value="PapC_N"/>
</dbReference>
<keyword evidence="7 11" id="KW-0732">Signal</keyword>
<evidence type="ECO:0000259" key="13">
    <source>
        <dbReference type="Pfam" id="PF13954"/>
    </source>
</evidence>
<evidence type="ECO:0000256" key="9">
    <source>
        <dbReference type="ARBA" id="ARBA00023237"/>
    </source>
</evidence>
<evidence type="ECO:0000256" key="8">
    <source>
        <dbReference type="ARBA" id="ARBA00023136"/>
    </source>
</evidence>
<gene>
    <name evidence="14" type="ORF">E2L00_09930</name>
</gene>
<keyword evidence="5 10" id="KW-1029">Fimbrium biogenesis</keyword>
<name>A0ABX0VLC3_9ENTR</name>
<proteinExistence type="inferred from homology"/>
<dbReference type="Gene3D" id="3.10.20.410">
    <property type="match status" value="1"/>
</dbReference>
<dbReference type="InterPro" id="IPR043142">
    <property type="entry name" value="PapC-like_C_sf"/>
</dbReference>
<dbReference type="InterPro" id="IPR025949">
    <property type="entry name" value="PapC-like_C"/>
</dbReference>
<evidence type="ECO:0000256" key="6">
    <source>
        <dbReference type="ARBA" id="ARBA00022692"/>
    </source>
</evidence>
<dbReference type="InterPro" id="IPR037224">
    <property type="entry name" value="PapC_N_sf"/>
</dbReference>
<dbReference type="Pfam" id="PF13953">
    <property type="entry name" value="PapC_C"/>
    <property type="match status" value="1"/>
</dbReference>
<comment type="caution">
    <text evidence="14">The sequence shown here is derived from an EMBL/GenBank/DDBJ whole genome shotgun (WGS) entry which is preliminary data.</text>
</comment>
<evidence type="ECO:0000256" key="10">
    <source>
        <dbReference type="RuleBase" id="RU003884"/>
    </source>
</evidence>
<evidence type="ECO:0000259" key="12">
    <source>
        <dbReference type="Pfam" id="PF13953"/>
    </source>
</evidence>
<dbReference type="PROSITE" id="PS01151">
    <property type="entry name" value="FIMBRIAL_USHER"/>
    <property type="match status" value="1"/>
</dbReference>
<evidence type="ECO:0000256" key="4">
    <source>
        <dbReference type="ARBA" id="ARBA00022452"/>
    </source>
</evidence>
<dbReference type="InterPro" id="IPR000015">
    <property type="entry name" value="Fimb_usher"/>
</dbReference>
<dbReference type="Pfam" id="PF00577">
    <property type="entry name" value="Usher"/>
    <property type="match status" value="1"/>
</dbReference>
<accession>A0ABX0VLC3</accession>
<dbReference type="PANTHER" id="PTHR30451">
    <property type="entry name" value="OUTER MEMBRANE USHER PROTEIN"/>
    <property type="match status" value="1"/>
</dbReference>
<keyword evidence="3 10" id="KW-0813">Transport</keyword>
<organism evidence="14 15">
    <name type="scientific">Cedecea colo</name>
    <dbReference type="NCBI Taxonomy" id="2552946"/>
    <lineage>
        <taxon>Bacteria</taxon>
        <taxon>Pseudomonadati</taxon>
        <taxon>Pseudomonadota</taxon>
        <taxon>Gammaproteobacteria</taxon>
        <taxon>Enterobacterales</taxon>
        <taxon>Enterobacteriaceae</taxon>
        <taxon>Cedecea</taxon>
    </lineage>
</organism>
<feature type="signal peptide" evidence="11">
    <location>
        <begin position="1"/>
        <end position="35"/>
    </location>
</feature>
<evidence type="ECO:0000256" key="7">
    <source>
        <dbReference type="ARBA" id="ARBA00022729"/>
    </source>
</evidence>
<evidence type="ECO:0000256" key="11">
    <source>
        <dbReference type="SAM" id="SignalP"/>
    </source>
</evidence>
<comment type="similarity">
    <text evidence="2 10">Belongs to the fimbrial export usher family.</text>
</comment>
<keyword evidence="9 10" id="KW-0998">Cell outer membrane</keyword>
<dbReference type="InterPro" id="IPR042186">
    <property type="entry name" value="FimD_plug_dom"/>
</dbReference>
<comment type="subcellular location">
    <subcellularLocation>
        <location evidence="1 10">Cell outer membrane</location>
        <topology evidence="1 10">Multi-pass membrane protein</topology>
    </subcellularLocation>
</comment>
<keyword evidence="15" id="KW-1185">Reference proteome</keyword>
<evidence type="ECO:0000256" key="3">
    <source>
        <dbReference type="ARBA" id="ARBA00022448"/>
    </source>
</evidence>
<keyword evidence="6 10" id="KW-0812">Transmembrane</keyword>
<feature type="domain" description="PapC N-terminal" evidence="13">
    <location>
        <begin position="39"/>
        <end position="188"/>
    </location>
</feature>
<evidence type="ECO:0000256" key="1">
    <source>
        <dbReference type="ARBA" id="ARBA00004571"/>
    </source>
</evidence>
<dbReference type="EMBL" id="SOYS01000003">
    <property type="protein sequence ID" value="NIY47840.1"/>
    <property type="molecule type" value="Genomic_DNA"/>
</dbReference>
<keyword evidence="8 10" id="KW-0472">Membrane</keyword>
<dbReference type="SUPFAM" id="SSF141729">
    <property type="entry name" value="FimD N-terminal domain-like"/>
    <property type="match status" value="1"/>
</dbReference>